<accession>A0ABY8PMM8</accession>
<keyword evidence="1" id="KW-0614">Plasmid</keyword>
<gene>
    <name evidence="1" type="ORF">QCD61_28305</name>
</gene>
<dbReference type="SUPFAM" id="SSF52540">
    <property type="entry name" value="P-loop containing nucleoside triphosphate hydrolases"/>
    <property type="match status" value="1"/>
</dbReference>
<protein>
    <submittedName>
        <fullName evidence="1">Conjugal transfer protein TraL</fullName>
    </submittedName>
</protein>
<dbReference type="Proteomes" id="UP001227386">
    <property type="component" value="Plasmid unnamed"/>
</dbReference>
<keyword evidence="2" id="KW-1185">Reference proteome</keyword>
<reference evidence="1 2" key="1">
    <citation type="journal article" date="2012" name="Appl. Soil Ecol.">
        <title>Isolation and characterization of new plant growth-promoting bacterial endophytes.</title>
        <authorList>
            <person name="Rashid S."/>
            <person name="Charles T.C."/>
            <person name="Glick B.R."/>
        </authorList>
    </citation>
    <scope>NUCLEOTIDE SEQUENCE [LARGE SCALE GENOMIC DNA]</scope>
    <source>
        <strain evidence="1 2">YsS1</strain>
        <plasmid evidence="1 2">unnamed</plasmid>
    </source>
</reference>
<organism evidence="1 2">
    <name type="scientific">Pseudomonas viciae</name>
    <dbReference type="NCBI Taxonomy" id="2505979"/>
    <lineage>
        <taxon>Bacteria</taxon>
        <taxon>Pseudomonadati</taxon>
        <taxon>Pseudomonadota</taxon>
        <taxon>Gammaproteobacteria</taxon>
        <taxon>Pseudomonadales</taxon>
        <taxon>Pseudomonadaceae</taxon>
        <taxon>Pseudomonas</taxon>
    </lineage>
</organism>
<geneLocation type="plasmid" evidence="1 2">
    <name>unnamed</name>
</geneLocation>
<dbReference type="RefSeq" id="WP_280944985.1">
    <property type="nucleotide sequence ID" value="NZ_CP123772.1"/>
</dbReference>
<proteinExistence type="predicted"/>
<dbReference type="EMBL" id="CP123772">
    <property type="protein sequence ID" value="WGO96402.1"/>
    <property type="molecule type" value="Genomic_DNA"/>
</dbReference>
<dbReference type="InterPro" id="IPR027417">
    <property type="entry name" value="P-loop_NTPase"/>
</dbReference>
<evidence type="ECO:0000313" key="1">
    <source>
        <dbReference type="EMBL" id="WGO96402.1"/>
    </source>
</evidence>
<sequence length="239" mass="26388">MKKVHFTLQGKGGVGKSYASSCTTQFYNENGEPVISMDTDPVNATLSGYPSLNAVRVELMEGSNLNQRQFDSMMETILEEDSNFVIDNGASSFIPLSNYLLENSAIELISAAGKQVVIHTVITGGQAMLDTLHGFTGLAKQMPENAQIVVWLNEFFGHIEADGKQFEEMKAYQAHKDRVTGIIRLNRQTSDTFGKDVELMLDRKMTFADVAAGSDFGLMSKQRLAMVKRSIFDQLANVI</sequence>
<evidence type="ECO:0000313" key="2">
    <source>
        <dbReference type="Proteomes" id="UP001227386"/>
    </source>
</evidence>
<name>A0ABY8PMM8_9PSED</name>